<organism evidence="2 3">
    <name type="scientific">Teratosphaeria destructans</name>
    <dbReference type="NCBI Taxonomy" id="418781"/>
    <lineage>
        <taxon>Eukaryota</taxon>
        <taxon>Fungi</taxon>
        <taxon>Dikarya</taxon>
        <taxon>Ascomycota</taxon>
        <taxon>Pezizomycotina</taxon>
        <taxon>Dothideomycetes</taxon>
        <taxon>Dothideomycetidae</taxon>
        <taxon>Mycosphaerellales</taxon>
        <taxon>Teratosphaeriaceae</taxon>
        <taxon>Teratosphaeria</taxon>
    </lineage>
</organism>
<dbReference type="AlphaFoldDB" id="A0A9W7W201"/>
<protein>
    <submittedName>
        <fullName evidence="2">Kinase-like protein</fullName>
    </submittedName>
</protein>
<dbReference type="GO" id="GO:0004672">
    <property type="term" value="F:protein kinase activity"/>
    <property type="evidence" value="ECO:0007669"/>
    <property type="project" value="InterPro"/>
</dbReference>
<sequence length="115" mass="13062">MSDIFIRVLGGGASCEVHLCGGRAKKFGWEDSKSDIENESRIYHQLLETFGGHKRFLVLRAYDSNLATICFEFMPNGTLRDYLRQRPDNAIQQRAAWVVAMTEGLHVLHQASIIH</sequence>
<gene>
    <name evidence="2" type="ORF">Tdes44962_MAKER09926</name>
</gene>
<keyword evidence="3" id="KW-1185">Reference proteome</keyword>
<dbReference type="InterPro" id="IPR011009">
    <property type="entry name" value="Kinase-like_dom_sf"/>
</dbReference>
<feature type="domain" description="Serine-threonine/tyrosine-protein kinase catalytic" evidence="1">
    <location>
        <begin position="64"/>
        <end position="115"/>
    </location>
</feature>
<dbReference type="EMBL" id="RIBY02001946">
    <property type="protein sequence ID" value="KAH9826839.1"/>
    <property type="molecule type" value="Genomic_DNA"/>
</dbReference>
<dbReference type="SUPFAM" id="SSF56112">
    <property type="entry name" value="Protein kinase-like (PK-like)"/>
    <property type="match status" value="1"/>
</dbReference>
<dbReference type="InterPro" id="IPR001245">
    <property type="entry name" value="Ser-Thr/Tyr_kinase_cat_dom"/>
</dbReference>
<evidence type="ECO:0000313" key="3">
    <source>
        <dbReference type="Proteomes" id="UP001138500"/>
    </source>
</evidence>
<reference evidence="2 3" key="2">
    <citation type="journal article" date="2021" name="Curr. Genet.">
        <title>Genetic response to nitrogen starvation in the aggressive Eucalyptus foliar pathogen Teratosphaeria destructans.</title>
        <authorList>
            <person name="Havenga M."/>
            <person name="Wingfield B.D."/>
            <person name="Wingfield M.J."/>
            <person name="Dreyer L.L."/>
            <person name="Roets F."/>
            <person name="Aylward J."/>
        </authorList>
    </citation>
    <scope>NUCLEOTIDE SEQUENCE [LARGE SCALE GENOMIC DNA]</scope>
    <source>
        <strain evidence="2">CMW44962</strain>
    </source>
</reference>
<evidence type="ECO:0000259" key="1">
    <source>
        <dbReference type="Pfam" id="PF07714"/>
    </source>
</evidence>
<dbReference type="Proteomes" id="UP001138500">
    <property type="component" value="Unassembled WGS sequence"/>
</dbReference>
<reference evidence="2 3" key="1">
    <citation type="journal article" date="2018" name="IMA Fungus">
        <title>IMA Genome-F 10: Nine draft genome sequences of Claviceps purpurea s.lat., including C. arundinis, C. humidiphila, and C. cf. spartinae, pseudomolecules for the pitch canker pathogen Fusarium circinatum, draft genome of Davidsoniella eucalypti, Grosmannia galeiformis, Quambalaria eucalypti, and Teratosphaeria destructans.</title>
        <authorList>
            <person name="Wingfield B.D."/>
            <person name="Liu M."/>
            <person name="Nguyen H.D."/>
            <person name="Lane F.A."/>
            <person name="Morgan S.W."/>
            <person name="De Vos L."/>
            <person name="Wilken P.M."/>
            <person name="Duong T.A."/>
            <person name="Aylward J."/>
            <person name="Coetzee M.P."/>
            <person name="Dadej K."/>
            <person name="De Beer Z.W."/>
            <person name="Findlay W."/>
            <person name="Havenga M."/>
            <person name="Kolarik M."/>
            <person name="Menzies J.G."/>
            <person name="Naidoo K."/>
            <person name="Pochopski O."/>
            <person name="Shoukouhi P."/>
            <person name="Santana Q.C."/>
            <person name="Seifert K.A."/>
            <person name="Soal N."/>
            <person name="Steenkamp E.T."/>
            <person name="Tatham C.T."/>
            <person name="van der Nest M.A."/>
            <person name="Wingfield M.J."/>
        </authorList>
    </citation>
    <scope>NUCLEOTIDE SEQUENCE [LARGE SCALE GENOMIC DNA]</scope>
    <source>
        <strain evidence="2">CMW44962</strain>
    </source>
</reference>
<name>A0A9W7W201_9PEZI</name>
<accession>A0A9W7W201</accession>
<proteinExistence type="predicted"/>
<dbReference type="Gene3D" id="1.10.510.10">
    <property type="entry name" value="Transferase(Phosphotransferase) domain 1"/>
    <property type="match status" value="1"/>
</dbReference>
<dbReference type="Pfam" id="PF07714">
    <property type="entry name" value="PK_Tyr_Ser-Thr"/>
    <property type="match status" value="1"/>
</dbReference>
<evidence type="ECO:0000313" key="2">
    <source>
        <dbReference type="EMBL" id="KAH9826839.1"/>
    </source>
</evidence>
<comment type="caution">
    <text evidence="2">The sequence shown here is derived from an EMBL/GenBank/DDBJ whole genome shotgun (WGS) entry which is preliminary data.</text>
</comment>
<dbReference type="OrthoDB" id="1668230at2759"/>